<organism evidence="1 2">
    <name type="scientific">Novimethylophilus kurashikiensis</name>
    <dbReference type="NCBI Taxonomy" id="1825523"/>
    <lineage>
        <taxon>Bacteria</taxon>
        <taxon>Pseudomonadati</taxon>
        <taxon>Pseudomonadota</taxon>
        <taxon>Betaproteobacteria</taxon>
        <taxon>Nitrosomonadales</taxon>
        <taxon>Methylophilaceae</taxon>
        <taxon>Novimethylophilus</taxon>
    </lineage>
</organism>
<dbReference type="Proteomes" id="UP000245081">
    <property type="component" value="Unassembled WGS sequence"/>
</dbReference>
<dbReference type="EMBL" id="BDOQ01000002">
    <property type="protein sequence ID" value="GBG12741.1"/>
    <property type="molecule type" value="Genomic_DNA"/>
</dbReference>
<proteinExistence type="predicted"/>
<gene>
    <name evidence="1" type="ORF">NMK_0273</name>
</gene>
<keyword evidence="2" id="KW-1185">Reference proteome</keyword>
<evidence type="ECO:0000313" key="1">
    <source>
        <dbReference type="EMBL" id="GBG12741.1"/>
    </source>
</evidence>
<sequence length="63" mass="6393">MDVSGIANLATQMSAAQTNAEVSIAVLKKAINIEAQGALALLDAVPLPQNLPAHLGQNVNTTA</sequence>
<dbReference type="OrthoDB" id="8548265at2"/>
<name>A0A2R5F7T5_9PROT</name>
<dbReference type="AlphaFoldDB" id="A0A2R5F7T5"/>
<dbReference type="InterPro" id="IPR025906">
    <property type="entry name" value="YjfB_motility"/>
</dbReference>
<accession>A0A2R5F7T5</accession>
<comment type="caution">
    <text evidence="1">The sequence shown here is derived from an EMBL/GenBank/DDBJ whole genome shotgun (WGS) entry which is preliminary data.</text>
</comment>
<reference evidence="1 2" key="1">
    <citation type="journal article" date="2018" name="Environ. Microbiol.">
        <title>Isolation and genomic characterization of Novimethylophilus kurashikiensis gen. nov. sp. nov., a new lanthanide-dependent methylotrophic species of Methylophilaceae.</title>
        <authorList>
            <person name="Lv H."/>
            <person name="Sahin N."/>
            <person name="Tani A."/>
        </authorList>
    </citation>
    <scope>NUCLEOTIDE SEQUENCE [LARGE SCALE GENOMIC DNA]</scope>
    <source>
        <strain evidence="1 2">La2-4</strain>
    </source>
</reference>
<dbReference type="Pfam" id="PF14070">
    <property type="entry name" value="YjfB_motility"/>
    <property type="match status" value="1"/>
</dbReference>
<evidence type="ECO:0000313" key="2">
    <source>
        <dbReference type="Proteomes" id="UP000245081"/>
    </source>
</evidence>
<dbReference type="RefSeq" id="WP_109013978.1">
    <property type="nucleotide sequence ID" value="NZ_BDOQ01000002.1"/>
</dbReference>
<protein>
    <submittedName>
        <fullName evidence="1">DNA glycosylase</fullName>
    </submittedName>
</protein>